<evidence type="ECO:0000256" key="8">
    <source>
        <dbReference type="PROSITE-ProRule" id="PRU01091"/>
    </source>
</evidence>
<dbReference type="GO" id="GO:0006355">
    <property type="term" value="P:regulation of DNA-templated transcription"/>
    <property type="evidence" value="ECO:0007669"/>
    <property type="project" value="InterPro"/>
</dbReference>
<dbReference type="AlphaFoldDB" id="A0A511WAG8"/>
<evidence type="ECO:0000313" key="11">
    <source>
        <dbReference type="EMBL" id="GEN47093.1"/>
    </source>
</evidence>
<dbReference type="FunFam" id="1.10.10.10:FF:000018">
    <property type="entry name" value="DNA-binding response regulator ResD"/>
    <property type="match status" value="1"/>
</dbReference>
<organism evidence="11 12">
    <name type="scientific">Alkalibacillus haloalkaliphilus</name>
    <dbReference type="NCBI Taxonomy" id="94136"/>
    <lineage>
        <taxon>Bacteria</taxon>
        <taxon>Bacillati</taxon>
        <taxon>Bacillota</taxon>
        <taxon>Bacilli</taxon>
        <taxon>Bacillales</taxon>
        <taxon>Bacillaceae</taxon>
        <taxon>Alkalibacillus</taxon>
    </lineage>
</organism>
<evidence type="ECO:0000256" key="2">
    <source>
        <dbReference type="ARBA" id="ARBA00022553"/>
    </source>
</evidence>
<protein>
    <submittedName>
        <fullName evidence="11">DNA-binding response regulator</fullName>
    </submittedName>
</protein>
<dbReference type="OrthoDB" id="9790442at2"/>
<dbReference type="Proteomes" id="UP000321440">
    <property type="component" value="Unassembled WGS sequence"/>
</dbReference>
<evidence type="ECO:0000256" key="1">
    <source>
        <dbReference type="ARBA" id="ARBA00004496"/>
    </source>
</evidence>
<dbReference type="InterPro" id="IPR016032">
    <property type="entry name" value="Sig_transdc_resp-reg_C-effctor"/>
</dbReference>
<dbReference type="InterPro" id="IPR039420">
    <property type="entry name" value="WalR-like"/>
</dbReference>
<dbReference type="PANTHER" id="PTHR48111:SF73">
    <property type="entry name" value="ALKALINE PHOSPHATASE SYNTHESIS TRANSCRIPTIONAL REGULATORY PROTEIN PHOP"/>
    <property type="match status" value="1"/>
</dbReference>
<dbReference type="InterPro" id="IPR001867">
    <property type="entry name" value="OmpR/PhoB-type_DNA-bd"/>
</dbReference>
<comment type="caution">
    <text evidence="11">The sequence shown here is derived from an EMBL/GenBank/DDBJ whole genome shotgun (WGS) entry which is preliminary data.</text>
</comment>
<keyword evidence="2 7" id="KW-0597">Phosphoprotein</keyword>
<dbReference type="EMBL" id="BJYA01000024">
    <property type="protein sequence ID" value="GEN47093.1"/>
    <property type="molecule type" value="Genomic_DNA"/>
</dbReference>
<accession>A0A511WAG8</accession>
<gene>
    <name evidence="11" type="primary">phoP_2</name>
    <name evidence="11" type="ORF">AHA02nite_28690</name>
</gene>
<dbReference type="Pfam" id="PF00072">
    <property type="entry name" value="Response_reg"/>
    <property type="match status" value="1"/>
</dbReference>
<proteinExistence type="predicted"/>
<evidence type="ECO:0000259" key="10">
    <source>
        <dbReference type="PROSITE" id="PS51755"/>
    </source>
</evidence>
<dbReference type="InterPro" id="IPR036388">
    <property type="entry name" value="WH-like_DNA-bd_sf"/>
</dbReference>
<dbReference type="SUPFAM" id="SSF52172">
    <property type="entry name" value="CheY-like"/>
    <property type="match status" value="1"/>
</dbReference>
<dbReference type="RefSeq" id="WP_146818466.1">
    <property type="nucleotide sequence ID" value="NZ_BJYA01000024.1"/>
</dbReference>
<dbReference type="CDD" id="cd00383">
    <property type="entry name" value="trans_reg_C"/>
    <property type="match status" value="1"/>
</dbReference>
<feature type="DNA-binding region" description="OmpR/PhoB-type" evidence="8">
    <location>
        <begin position="131"/>
        <end position="225"/>
    </location>
</feature>
<dbReference type="Pfam" id="PF00486">
    <property type="entry name" value="Trans_reg_C"/>
    <property type="match status" value="1"/>
</dbReference>
<dbReference type="SMART" id="SM00448">
    <property type="entry name" value="REC"/>
    <property type="match status" value="1"/>
</dbReference>
<name>A0A511WAG8_9BACI</name>
<feature type="domain" description="OmpR/PhoB-type" evidence="10">
    <location>
        <begin position="131"/>
        <end position="225"/>
    </location>
</feature>
<evidence type="ECO:0000259" key="9">
    <source>
        <dbReference type="PROSITE" id="PS50110"/>
    </source>
</evidence>
<dbReference type="PROSITE" id="PS51755">
    <property type="entry name" value="OMPR_PHOB"/>
    <property type="match status" value="1"/>
</dbReference>
<keyword evidence="3" id="KW-0902">Two-component regulatory system</keyword>
<dbReference type="SUPFAM" id="SSF46894">
    <property type="entry name" value="C-terminal effector domain of the bipartite response regulators"/>
    <property type="match status" value="1"/>
</dbReference>
<dbReference type="GO" id="GO:0000156">
    <property type="term" value="F:phosphorelay response regulator activity"/>
    <property type="evidence" value="ECO:0007669"/>
    <property type="project" value="TreeGrafter"/>
</dbReference>
<dbReference type="FunFam" id="3.40.50.2300:FF:000001">
    <property type="entry name" value="DNA-binding response regulator PhoB"/>
    <property type="match status" value="1"/>
</dbReference>
<comment type="subcellular location">
    <subcellularLocation>
        <location evidence="1">Cytoplasm</location>
    </subcellularLocation>
</comment>
<reference evidence="11 12" key="1">
    <citation type="submission" date="2019-07" db="EMBL/GenBank/DDBJ databases">
        <title>Whole genome shotgun sequence of Alkalibacillus haloalkaliphilus NBRC 103110.</title>
        <authorList>
            <person name="Hosoyama A."/>
            <person name="Uohara A."/>
            <person name="Ohji S."/>
            <person name="Ichikawa N."/>
        </authorList>
    </citation>
    <scope>NUCLEOTIDE SEQUENCE [LARGE SCALE GENOMIC DNA]</scope>
    <source>
        <strain evidence="11 12">NBRC 103110</strain>
    </source>
</reference>
<dbReference type="Gene3D" id="1.10.10.10">
    <property type="entry name" value="Winged helix-like DNA-binding domain superfamily/Winged helix DNA-binding domain"/>
    <property type="match status" value="1"/>
</dbReference>
<dbReference type="InterPro" id="IPR001789">
    <property type="entry name" value="Sig_transdc_resp-reg_receiver"/>
</dbReference>
<keyword evidence="12" id="KW-1185">Reference proteome</keyword>
<keyword evidence="4" id="KW-0805">Transcription regulation</keyword>
<evidence type="ECO:0000256" key="7">
    <source>
        <dbReference type="PROSITE-ProRule" id="PRU00169"/>
    </source>
</evidence>
<feature type="domain" description="Response regulatory" evidence="9">
    <location>
        <begin position="4"/>
        <end position="118"/>
    </location>
</feature>
<dbReference type="Gene3D" id="3.40.50.2300">
    <property type="match status" value="1"/>
</dbReference>
<dbReference type="GO" id="GO:0032993">
    <property type="term" value="C:protein-DNA complex"/>
    <property type="evidence" value="ECO:0007669"/>
    <property type="project" value="TreeGrafter"/>
</dbReference>
<dbReference type="PANTHER" id="PTHR48111">
    <property type="entry name" value="REGULATOR OF RPOS"/>
    <property type="match status" value="1"/>
</dbReference>
<dbReference type="GO" id="GO:0005829">
    <property type="term" value="C:cytosol"/>
    <property type="evidence" value="ECO:0007669"/>
    <property type="project" value="TreeGrafter"/>
</dbReference>
<evidence type="ECO:0000313" key="12">
    <source>
        <dbReference type="Proteomes" id="UP000321440"/>
    </source>
</evidence>
<evidence type="ECO:0000256" key="3">
    <source>
        <dbReference type="ARBA" id="ARBA00023012"/>
    </source>
</evidence>
<dbReference type="SMART" id="SM00862">
    <property type="entry name" value="Trans_reg_C"/>
    <property type="match status" value="1"/>
</dbReference>
<feature type="modified residue" description="4-aspartylphosphate" evidence="7">
    <location>
        <position position="53"/>
    </location>
</feature>
<evidence type="ECO:0000256" key="5">
    <source>
        <dbReference type="ARBA" id="ARBA00023125"/>
    </source>
</evidence>
<keyword evidence="5 8" id="KW-0238">DNA-binding</keyword>
<evidence type="ECO:0000256" key="6">
    <source>
        <dbReference type="ARBA" id="ARBA00023163"/>
    </source>
</evidence>
<evidence type="ECO:0000256" key="4">
    <source>
        <dbReference type="ARBA" id="ARBA00023015"/>
    </source>
</evidence>
<dbReference type="Gene3D" id="6.10.250.690">
    <property type="match status" value="1"/>
</dbReference>
<keyword evidence="6" id="KW-0804">Transcription</keyword>
<dbReference type="GO" id="GO:0000976">
    <property type="term" value="F:transcription cis-regulatory region binding"/>
    <property type="evidence" value="ECO:0007669"/>
    <property type="project" value="TreeGrafter"/>
</dbReference>
<dbReference type="InterPro" id="IPR011006">
    <property type="entry name" value="CheY-like_superfamily"/>
</dbReference>
<dbReference type="PROSITE" id="PS50110">
    <property type="entry name" value="RESPONSE_REGULATORY"/>
    <property type="match status" value="1"/>
</dbReference>
<sequence>MTGKVLVVDDEASIIALVQHHLEQLGYKVESVQDGKEALNLIRFNNYDLVVLDVMLPNLDGMEICKELRIEHHNVPILMLTAKDDEVNKILGLEFGADDYMTKPFSPQELVARVKALMRRTHQFNDQAVHKEVITIGELEIYVKEYEVYFKGNPLVLTPKEFELLLYLAQHQGQALSRDQLMTALWGYEYIIETRIVDVHIAHLREKLNKHYIKTIRGVGYKMLAD</sequence>